<evidence type="ECO:0000259" key="1">
    <source>
        <dbReference type="PROSITE" id="PS50933"/>
    </source>
</evidence>
<reference evidence="2 3" key="1">
    <citation type="submission" date="2019-08" db="EMBL/GenBank/DDBJ databases">
        <title>Lewinella sp. strain SSH13 Genome sequencing and assembly.</title>
        <authorList>
            <person name="Kim I."/>
        </authorList>
    </citation>
    <scope>NUCLEOTIDE SEQUENCE [LARGE SCALE GENOMIC DNA]</scope>
    <source>
        <strain evidence="2 3">SSH13</strain>
    </source>
</reference>
<feature type="domain" description="CHRD" evidence="1">
    <location>
        <begin position="76"/>
        <end position="207"/>
    </location>
</feature>
<dbReference type="PROSITE" id="PS50933">
    <property type="entry name" value="CHRD"/>
    <property type="match status" value="1"/>
</dbReference>
<dbReference type="Proteomes" id="UP000321907">
    <property type="component" value="Unassembled WGS sequence"/>
</dbReference>
<dbReference type="SMART" id="SM00754">
    <property type="entry name" value="CHRD"/>
    <property type="match status" value="4"/>
</dbReference>
<dbReference type="AlphaFoldDB" id="A0A5C7FLE5"/>
<evidence type="ECO:0000313" key="2">
    <source>
        <dbReference type="EMBL" id="TXF91527.1"/>
    </source>
</evidence>
<dbReference type="Pfam" id="PF07452">
    <property type="entry name" value="CHRD"/>
    <property type="match status" value="4"/>
</dbReference>
<evidence type="ECO:0000313" key="3">
    <source>
        <dbReference type="Proteomes" id="UP000321907"/>
    </source>
</evidence>
<comment type="caution">
    <text evidence="2">The sequence shown here is derived from an EMBL/GenBank/DDBJ whole genome shotgun (WGS) entry which is preliminary data.</text>
</comment>
<gene>
    <name evidence="2" type="ORF">FUA23_02185</name>
</gene>
<protein>
    <submittedName>
        <fullName evidence="2">CHRD domain-containing protein</fullName>
    </submittedName>
</protein>
<sequence>MIEKHYPNYRRILLVALFGALLLPLGAFSGYPGAGNDGGTAGGNSSCPDAEGQNAVVVSSPESISFNISAGQQAMMDGDFEAALSGLNELPSPVTTTGRGMVTATLTGTTLTVSGSFSGLISDFDPTVAGGAHLHLGMAGEAGPVAFLLTTDLDDDLRGGSFSAGDNTFELTDDEVQALTDRGIYVNIHSVDFGAGELRGQLLPAGADDYNVAYLLGANEVPSVITPAAGALLLERTGTTITVSGSFSGLTGTIATDIAGGAHIHTGVAGRNGEVIIPLNLTIGDDMKSATLEAADNVFELTPEQVEAFDNGGLYVNIHSNAARSGELRGQVADMSVTQFYSNPSGHQTRPVAINTPGNGRLMMTLDAENNLVVSGSVSDLQGGVDLGVAGGAHIHEALAGSSGPIAFGLTITLDDDGIGGVWEPANNTFALTEEEVENFYARRYYVNVHTTAEGSGEVRGQVMNLAKAYFGSNLAGINENLDAVKTPGNGFVIYEGYEDNIVVTGSFADLESNFNANIAGGSHIHIGDATTGGDIVAGLNADVAANLRSGAYEAADNKIMLDSAGYAALIAGNYYFNLHTVNNPTGEIRGQILRDDNAFPTTADIIVPEDGATVTVTSVGSDLEDGRFFAASDPDGDIVVYTIEIAFVNDIEFTNILQCRKVATDTSSNATIESIYQTLLDFGAGPGTTVSLRYRIVSSDGSVATNGDSRTITLIIGDEPDCEITGRSLNLADGGFSAVICADDGVPDLIRVVVSDPMGEDPLTYLVVDADGTILDVPTSQPLNFEGIGGVSRIYAVVHDGSLTGAFVGGTLAELDGCFALSNPVTITGQTGDECGNRRVVINEIDRDGMLELINLGEFNTNAGELYLTNGTDFFLISDLAVVCGELLLMPGDQVTVDASAIITVAADELGLLRGQTLASTEGVYSYVAWGGVETTFEDVAVGAGIWTAGTEVGAPNSAVSVQRIPSQENSYALGAPTLCAPNTLTTATNEPAADQVAVYPNPFGDVLVLEVSGLRSARTELHLLDVTGRSVLVRQLDQFTGQLELPTSQLAAGAYLVRLTNEAGVSAVRVIRR</sequence>
<dbReference type="InterPro" id="IPR010895">
    <property type="entry name" value="CHRD"/>
</dbReference>
<dbReference type="NCBIfam" id="TIGR04183">
    <property type="entry name" value="Por_Secre_tail"/>
    <property type="match status" value="1"/>
</dbReference>
<dbReference type="EMBL" id="VOXD01000002">
    <property type="protein sequence ID" value="TXF91527.1"/>
    <property type="molecule type" value="Genomic_DNA"/>
</dbReference>
<keyword evidence="3" id="KW-1185">Reference proteome</keyword>
<accession>A0A5C7FLE5</accession>
<organism evidence="2 3">
    <name type="scientific">Neolewinella aurantiaca</name>
    <dbReference type="NCBI Taxonomy" id="2602767"/>
    <lineage>
        <taxon>Bacteria</taxon>
        <taxon>Pseudomonadati</taxon>
        <taxon>Bacteroidota</taxon>
        <taxon>Saprospiria</taxon>
        <taxon>Saprospirales</taxon>
        <taxon>Lewinellaceae</taxon>
        <taxon>Neolewinella</taxon>
    </lineage>
</organism>
<dbReference type="Pfam" id="PF18962">
    <property type="entry name" value="Por_Secre_tail"/>
    <property type="match status" value="1"/>
</dbReference>
<proteinExistence type="predicted"/>
<dbReference type="InterPro" id="IPR026444">
    <property type="entry name" value="Secre_tail"/>
</dbReference>
<dbReference type="RefSeq" id="WP_147929067.1">
    <property type="nucleotide sequence ID" value="NZ_VOXD01000002.1"/>
</dbReference>
<dbReference type="OrthoDB" id="571052at2"/>
<name>A0A5C7FLE5_9BACT</name>